<dbReference type="Gene3D" id="2.30.29.30">
    <property type="entry name" value="Pleckstrin-homology domain (PH domain)/Phosphotyrosine-binding domain (PTB)"/>
    <property type="match status" value="1"/>
</dbReference>
<dbReference type="InterPro" id="IPR011993">
    <property type="entry name" value="PH-like_dom_sf"/>
</dbReference>
<feature type="region of interest" description="Disordered" evidence="1">
    <location>
        <begin position="858"/>
        <end position="877"/>
    </location>
</feature>
<evidence type="ECO:0000259" key="2">
    <source>
        <dbReference type="PROSITE" id="PS50197"/>
    </source>
</evidence>
<dbReference type="Pfam" id="PF14844">
    <property type="entry name" value="PH_BEACH"/>
    <property type="match status" value="1"/>
</dbReference>
<dbReference type="Proteomes" id="UP000285060">
    <property type="component" value="Unassembled WGS sequence"/>
</dbReference>
<dbReference type="Pfam" id="PF02138">
    <property type="entry name" value="Beach"/>
    <property type="match status" value="1"/>
</dbReference>
<feature type="region of interest" description="Disordered" evidence="1">
    <location>
        <begin position="1127"/>
        <end position="1149"/>
    </location>
</feature>
<dbReference type="Gene3D" id="1.10.1540.10">
    <property type="entry name" value="BEACH domain"/>
    <property type="match status" value="1"/>
</dbReference>
<evidence type="ECO:0000256" key="1">
    <source>
        <dbReference type="SAM" id="MobiDB-lite"/>
    </source>
</evidence>
<evidence type="ECO:0000313" key="3">
    <source>
        <dbReference type="EMBL" id="RHY34238.1"/>
    </source>
</evidence>
<feature type="region of interest" description="Disordered" evidence="1">
    <location>
        <begin position="1"/>
        <end position="24"/>
    </location>
</feature>
<dbReference type="InterPro" id="IPR036372">
    <property type="entry name" value="BEACH_dom_sf"/>
</dbReference>
<dbReference type="PROSITE" id="PS50197">
    <property type="entry name" value="BEACH"/>
    <property type="match status" value="1"/>
</dbReference>
<dbReference type="InterPro" id="IPR050865">
    <property type="entry name" value="BEACH_Domain"/>
</dbReference>
<evidence type="ECO:0000313" key="4">
    <source>
        <dbReference type="Proteomes" id="UP000285060"/>
    </source>
</evidence>
<feature type="compositionally biased region" description="Polar residues" evidence="1">
    <location>
        <begin position="815"/>
        <end position="827"/>
    </location>
</feature>
<dbReference type="PANTHER" id="PTHR13743:SF163">
    <property type="entry name" value="BEACH DOMAIN-CONTAINING PROTEIN"/>
    <property type="match status" value="1"/>
</dbReference>
<dbReference type="PANTHER" id="PTHR13743">
    <property type="entry name" value="BEIGE/BEACH-RELATED"/>
    <property type="match status" value="1"/>
</dbReference>
<reference evidence="3 4" key="1">
    <citation type="submission" date="2018-08" db="EMBL/GenBank/DDBJ databases">
        <title>Aphanomyces genome sequencing and annotation.</title>
        <authorList>
            <person name="Minardi D."/>
            <person name="Oidtmann B."/>
            <person name="Van Der Giezen M."/>
            <person name="Studholme D.J."/>
        </authorList>
    </citation>
    <scope>NUCLEOTIDE SEQUENCE [LARGE SCALE GENOMIC DNA]</scope>
    <source>
        <strain evidence="3 4">NJM0002</strain>
    </source>
</reference>
<sequence>MLLDSSGHNHHGENNQSTGVTPSIRVRATTSFKDSIWQMGGPIVLFPLLLHPNTQSHFLNATSCHTIARPLGITSIPKVICLVAETLRHSLINKYTCRRSQGIPMLALLIGSLPPSYLTADLVGAIERLCSAVSSDRFITDEIHRNLLYNFRLWVPASQDIQDLIFDKLHVALKKKLVLSSVVSIRYMLRLLSTNYQQSNMLHDAPPIGGMRLRILETIRILLYDPDAWAKAQATQRKYQLNTIIMGAASVHSMGVSFDAARTLIYSMLGKATFPQGIVDDTIKAAVVSEAEVDAGAIPEHVSESDIPDLLQILVDFSITPETQTEFLSIFERLGGLRIWLPLVATVNAPVRRMTLRLLRTYIIIKCNTLPNANPKPSLSAVDVRMICDSLHVAEYPLQMGSFNELMSLLLGIDYGDPSADPSANRAEAHDDADMLSDDVLLASSIRHPNMVVPMLELIQQCPLHFRWIALEYFKLLFSEYNAEGLANRRVLLNCYASQGYAPFPVEILFASFLTEAVPTTKEHFAHAFPTVSTTGNYPTLLGVERLTTRSLGLHDEPILRLRDLTSKVDQSDEARLGAAQALIMLGDHQSLFDLLHHDGARSEQRRRFKHAKDATALSDRLKTGLIVLLSSHARSMSKQYVSTSCMDLMARIIVHELKANESAYEFVLHPFKIMPTAPNVVMAWLKVLVDRVAAMIEAQMPPKGSLCWRNFDNICSIATSVVLHFDPWAQQPCRRNSVDVSTASWKTNDEYVKERELSDAILNVWHKCASHLNYDSDASFGRTAQARPSLSNQVPVVTRSTSTGAKRNSIKDQAPTSATGQSTSLRQFPGGSMRQVLALILRSMHMTIKDQDMFLRGDGEYDEDEDGEQTAPRRRSRVNSSVALDAVFVSKLTKLGYFVDMMRLSEYVAPKEDASLVLWLILELRNVMEEALRLSLTDPRWAEGVRRSLEVRPSSDPVWLQRIHAKDADDWIKLERVLRWNIRHVWAIDESLSLATSWQLDSFTSSKWMRCRLLPDVDNEQPYKKLPRPHTSIHTLYGYDALVKDALATAAAGLSVSADDEIDEDSQDVEGDEDILVVMGRLADEVDDGETATVPDVLVDVSLSRSSISSRDESILGSVPAPPLTEEAAATSAAATPPPAVGEPVKRTSMSSRFVTGLRLPMFSSKKADKPVEKTTEAKPTDDADQEIVITEATATIPAPSTNDEKAEPNKKLIAKGSFRTMAYIILPEGRIVRGMFRLGSTSIVFEGESIVDEQVDKSRESTSIVLLKRRTFNLRVIKSIYRRRFNLDILCGMEIYFVDGTSLLIGFESSDDVDTAFAIIRQRKPPCLVSTKRLLTGDRLVHSSNWHATAKWVRREISTFEYLMLLNIAAGRSYNDLTQYPSERAATHHRIGS</sequence>
<gene>
    <name evidence="3" type="ORF">DYB32_005452</name>
</gene>
<dbReference type="InterPro" id="IPR000409">
    <property type="entry name" value="BEACH_dom"/>
</dbReference>
<feature type="domain" description="BEACH" evidence="2">
    <location>
        <begin position="1339"/>
        <end position="1395"/>
    </location>
</feature>
<proteinExistence type="predicted"/>
<protein>
    <recommendedName>
        <fullName evidence="2">BEACH domain-containing protein</fullName>
    </recommendedName>
</protein>
<dbReference type="SUPFAM" id="SSF50729">
    <property type="entry name" value="PH domain-like"/>
    <property type="match status" value="1"/>
</dbReference>
<dbReference type="InterPro" id="IPR031570">
    <property type="entry name" value="NBEA/BDCP_DUF4704"/>
</dbReference>
<feature type="region of interest" description="Disordered" evidence="1">
    <location>
        <begin position="786"/>
        <end position="829"/>
    </location>
</feature>
<dbReference type="InterPro" id="IPR023362">
    <property type="entry name" value="PH-BEACH_dom"/>
</dbReference>
<dbReference type="SUPFAM" id="SSF81837">
    <property type="entry name" value="BEACH domain"/>
    <property type="match status" value="1"/>
</dbReference>
<feature type="compositionally biased region" description="Low complexity" evidence="1">
    <location>
        <begin position="1127"/>
        <end position="1136"/>
    </location>
</feature>
<accession>A0A418B7T2</accession>
<name>A0A418B7T2_9STRA</name>
<dbReference type="Pfam" id="PF15787">
    <property type="entry name" value="DUF4704"/>
    <property type="match status" value="1"/>
</dbReference>
<dbReference type="EMBL" id="QUSY01000038">
    <property type="protein sequence ID" value="RHY34238.1"/>
    <property type="molecule type" value="Genomic_DNA"/>
</dbReference>
<keyword evidence="4" id="KW-1185">Reference proteome</keyword>
<comment type="caution">
    <text evidence="3">The sequence shown here is derived from an EMBL/GenBank/DDBJ whole genome shotgun (WGS) entry which is preliminary data.</text>
</comment>
<organism evidence="3 4">
    <name type="scientific">Aphanomyces invadans</name>
    <dbReference type="NCBI Taxonomy" id="157072"/>
    <lineage>
        <taxon>Eukaryota</taxon>
        <taxon>Sar</taxon>
        <taxon>Stramenopiles</taxon>
        <taxon>Oomycota</taxon>
        <taxon>Saprolegniomycetes</taxon>
        <taxon>Saprolegniales</taxon>
        <taxon>Verrucalvaceae</taxon>
        <taxon>Aphanomyces</taxon>
    </lineage>
</organism>
<dbReference type="VEuPathDB" id="FungiDB:H310_01434"/>
<feature type="compositionally biased region" description="Polar residues" evidence="1">
    <location>
        <begin position="787"/>
        <end position="807"/>
    </location>
</feature>